<evidence type="ECO:0000313" key="1">
    <source>
        <dbReference type="EMBL" id="KAH9304542.1"/>
    </source>
</evidence>
<feature type="non-terminal residue" evidence="1">
    <location>
        <position position="74"/>
    </location>
</feature>
<sequence>AYHMTQLVIQSKCEIDRIPFTAAGFHREQVMADFSDIGVLSLGITLAKELGLDNMDVEDFIRCYSVTRNQILGE</sequence>
<reference evidence="1 2" key="1">
    <citation type="journal article" date="2021" name="Nat. Plants">
        <title>The Taxus genome provides insights into paclitaxel biosynthesis.</title>
        <authorList>
            <person name="Xiong X."/>
            <person name="Gou J."/>
            <person name="Liao Q."/>
            <person name="Li Y."/>
            <person name="Zhou Q."/>
            <person name="Bi G."/>
            <person name="Li C."/>
            <person name="Du R."/>
            <person name="Wang X."/>
            <person name="Sun T."/>
            <person name="Guo L."/>
            <person name="Liang H."/>
            <person name="Lu P."/>
            <person name="Wu Y."/>
            <person name="Zhang Z."/>
            <person name="Ro D.K."/>
            <person name="Shang Y."/>
            <person name="Huang S."/>
            <person name="Yan J."/>
        </authorList>
    </citation>
    <scope>NUCLEOTIDE SEQUENCE [LARGE SCALE GENOMIC DNA]</scope>
    <source>
        <strain evidence="1">Ta-2019</strain>
    </source>
</reference>
<dbReference type="Proteomes" id="UP000824469">
    <property type="component" value="Unassembled WGS sequence"/>
</dbReference>
<protein>
    <submittedName>
        <fullName evidence="1">Uncharacterized protein</fullName>
    </submittedName>
</protein>
<comment type="caution">
    <text evidence="1">The sequence shown here is derived from an EMBL/GenBank/DDBJ whole genome shotgun (WGS) entry which is preliminary data.</text>
</comment>
<accession>A0AA38FJG7</accession>
<organism evidence="1 2">
    <name type="scientific">Taxus chinensis</name>
    <name type="common">Chinese yew</name>
    <name type="synonym">Taxus wallichiana var. chinensis</name>
    <dbReference type="NCBI Taxonomy" id="29808"/>
    <lineage>
        <taxon>Eukaryota</taxon>
        <taxon>Viridiplantae</taxon>
        <taxon>Streptophyta</taxon>
        <taxon>Embryophyta</taxon>
        <taxon>Tracheophyta</taxon>
        <taxon>Spermatophyta</taxon>
        <taxon>Pinopsida</taxon>
        <taxon>Pinidae</taxon>
        <taxon>Conifers II</taxon>
        <taxon>Cupressales</taxon>
        <taxon>Taxaceae</taxon>
        <taxon>Taxus</taxon>
    </lineage>
</organism>
<keyword evidence="2" id="KW-1185">Reference proteome</keyword>
<gene>
    <name evidence="1" type="ORF">KI387_008946</name>
</gene>
<dbReference type="AlphaFoldDB" id="A0AA38FJG7"/>
<dbReference type="EMBL" id="JAHRHJ020000008">
    <property type="protein sequence ID" value="KAH9304542.1"/>
    <property type="molecule type" value="Genomic_DNA"/>
</dbReference>
<name>A0AA38FJG7_TAXCH</name>
<feature type="non-terminal residue" evidence="1">
    <location>
        <position position="1"/>
    </location>
</feature>
<evidence type="ECO:0000313" key="2">
    <source>
        <dbReference type="Proteomes" id="UP000824469"/>
    </source>
</evidence>
<proteinExistence type="predicted"/>